<evidence type="ECO:0000313" key="3">
    <source>
        <dbReference type="Proteomes" id="UP000238908"/>
    </source>
</evidence>
<proteinExistence type="predicted"/>
<dbReference type="InterPro" id="IPR036291">
    <property type="entry name" value="NAD(P)-bd_dom_sf"/>
</dbReference>
<evidence type="ECO:0000259" key="1">
    <source>
        <dbReference type="SMART" id="SM00829"/>
    </source>
</evidence>
<feature type="domain" description="Enoyl reductase (ER)" evidence="1">
    <location>
        <begin position="20"/>
        <end position="341"/>
    </location>
</feature>
<dbReference type="AlphaFoldDB" id="A0A2S7C0A5"/>
<dbReference type="PANTHER" id="PTHR43482:SF1">
    <property type="entry name" value="PROTEIN AST1-RELATED"/>
    <property type="match status" value="1"/>
</dbReference>
<dbReference type="Pfam" id="PF08240">
    <property type="entry name" value="ADH_N"/>
    <property type="match status" value="1"/>
</dbReference>
<dbReference type="SUPFAM" id="SSF50129">
    <property type="entry name" value="GroES-like"/>
    <property type="match status" value="1"/>
</dbReference>
<dbReference type="Gene3D" id="3.40.50.720">
    <property type="entry name" value="NAD(P)-binding Rossmann-like Domain"/>
    <property type="match status" value="1"/>
</dbReference>
<dbReference type="RefSeq" id="WP_104616416.1">
    <property type="nucleotide sequence ID" value="NZ_JBHLXZ010000024.1"/>
</dbReference>
<sequence>MQAVTETMKTMKAVRQTAFGGPDVLRYEDAPMPALQPGEVLIRVRAVGLNPPDWYLREGYKALPAQWRPAVDFPLILGTDVSGVIEAVADDVEGLSVGEEVYAMVRFPSGLAGGSRAYAQYVTAPADEVAVKPTGIDHAHAAGAPMSLLTAWQFMVEQGHNAPNPLQPMPHVPVELHGRTVVVNGAAGGVGHFAVQLAKWKGAHVVAIASGRHEAFVRELGADVFIDYTRVAAEEAVSDADLVVDAVGGPATGRFVRTLKRGGARFPIFPLGFDGGQAANALGVSVSTTQVRSSGAQLAALATLLQDGIVRVGIDSSFDLSQVRQAHERAAQGHIQGKIVMTVE</sequence>
<gene>
    <name evidence="2" type="ORF">XdyCFBP7245_15190</name>
</gene>
<dbReference type="EMBL" id="MDEE01000024">
    <property type="protein sequence ID" value="PPU54994.1"/>
    <property type="molecule type" value="Genomic_DNA"/>
</dbReference>
<dbReference type="InterPro" id="IPR013154">
    <property type="entry name" value="ADH-like_N"/>
</dbReference>
<dbReference type="InterPro" id="IPR020843">
    <property type="entry name" value="ER"/>
</dbReference>
<comment type="caution">
    <text evidence="2">The sequence shown here is derived from an EMBL/GenBank/DDBJ whole genome shotgun (WGS) entry which is preliminary data.</text>
</comment>
<dbReference type="Proteomes" id="UP000238908">
    <property type="component" value="Unassembled WGS sequence"/>
</dbReference>
<name>A0A2S7C0A5_9XANT</name>
<reference evidence="2 3" key="1">
    <citation type="submission" date="2016-08" db="EMBL/GenBank/DDBJ databases">
        <authorList>
            <person name="Seilhamer J.J."/>
        </authorList>
    </citation>
    <scope>NUCLEOTIDE SEQUENCE [LARGE SCALE GENOMIC DNA]</scope>
    <source>
        <strain evidence="2 3">CFBP7245</strain>
    </source>
</reference>
<protein>
    <submittedName>
        <fullName evidence="2">NADPH:quinone reductase</fullName>
    </submittedName>
</protein>
<organism evidence="2 3">
    <name type="scientific">Xanthomonas dyei</name>
    <dbReference type="NCBI Taxonomy" id="743699"/>
    <lineage>
        <taxon>Bacteria</taxon>
        <taxon>Pseudomonadati</taxon>
        <taxon>Pseudomonadota</taxon>
        <taxon>Gammaproteobacteria</taxon>
        <taxon>Lysobacterales</taxon>
        <taxon>Lysobacteraceae</taxon>
        <taxon>Xanthomonas</taxon>
    </lineage>
</organism>
<dbReference type="Gene3D" id="3.90.180.10">
    <property type="entry name" value="Medium-chain alcohol dehydrogenases, catalytic domain"/>
    <property type="match status" value="1"/>
</dbReference>
<dbReference type="CDD" id="cd05289">
    <property type="entry name" value="MDR_like_2"/>
    <property type="match status" value="1"/>
</dbReference>
<accession>A0A2S7C0A5</accession>
<dbReference type="SUPFAM" id="SSF51735">
    <property type="entry name" value="NAD(P)-binding Rossmann-fold domains"/>
    <property type="match status" value="1"/>
</dbReference>
<dbReference type="Pfam" id="PF13602">
    <property type="entry name" value="ADH_zinc_N_2"/>
    <property type="match status" value="1"/>
</dbReference>
<evidence type="ECO:0000313" key="2">
    <source>
        <dbReference type="EMBL" id="PPU54994.1"/>
    </source>
</evidence>
<dbReference type="InterPro" id="IPR011032">
    <property type="entry name" value="GroES-like_sf"/>
</dbReference>
<dbReference type="PANTHER" id="PTHR43482">
    <property type="entry name" value="PROTEIN AST1-RELATED"/>
    <property type="match status" value="1"/>
</dbReference>
<dbReference type="SMART" id="SM00829">
    <property type="entry name" value="PKS_ER"/>
    <property type="match status" value="1"/>
</dbReference>
<dbReference type="GO" id="GO:0016491">
    <property type="term" value="F:oxidoreductase activity"/>
    <property type="evidence" value="ECO:0007669"/>
    <property type="project" value="InterPro"/>
</dbReference>
<dbReference type="InterPro" id="IPR052585">
    <property type="entry name" value="Lipid_raft_assoc_Zn_ADH"/>
</dbReference>